<keyword evidence="3" id="KW-0175">Coiled coil</keyword>
<dbReference type="AlphaFoldDB" id="A0A261RDB1"/>
<gene>
    <name evidence="5" type="ORF">CAL19_09150</name>
</gene>
<dbReference type="InterPro" id="IPR003423">
    <property type="entry name" value="OMP_efflux"/>
</dbReference>
<dbReference type="SUPFAM" id="SSF56954">
    <property type="entry name" value="Outer membrane efflux proteins (OEP)"/>
    <property type="match status" value="1"/>
</dbReference>
<dbReference type="Proteomes" id="UP000216947">
    <property type="component" value="Unassembled WGS sequence"/>
</dbReference>
<dbReference type="NCBIfam" id="TIGR01845">
    <property type="entry name" value="outer_NodT"/>
    <property type="match status" value="1"/>
</dbReference>
<keyword evidence="2" id="KW-0449">Lipoprotein</keyword>
<reference evidence="6" key="1">
    <citation type="submission" date="2017-05" db="EMBL/GenBank/DDBJ databases">
        <title>Complete and WGS of Bordetella genogroups.</title>
        <authorList>
            <person name="Spilker T."/>
            <person name="Lipuma J."/>
        </authorList>
    </citation>
    <scope>NUCLEOTIDE SEQUENCE [LARGE SCALE GENOMIC DNA]</scope>
    <source>
        <strain evidence="6">AU18089</strain>
    </source>
</reference>
<dbReference type="Pfam" id="PF02321">
    <property type="entry name" value="OEP"/>
    <property type="match status" value="2"/>
</dbReference>
<protein>
    <submittedName>
        <fullName evidence="5">ABC transporter permease</fullName>
    </submittedName>
</protein>
<dbReference type="Gene3D" id="1.20.1600.10">
    <property type="entry name" value="Outer membrane efflux proteins (OEP)"/>
    <property type="match status" value="1"/>
</dbReference>
<keyword evidence="2" id="KW-0564">Palmitate</keyword>
<feature type="coiled-coil region" evidence="3">
    <location>
        <begin position="205"/>
        <end position="263"/>
    </location>
</feature>
<dbReference type="EMBL" id="NEVK01000004">
    <property type="protein sequence ID" value="OZI22672.1"/>
    <property type="molecule type" value="Genomic_DNA"/>
</dbReference>
<organism evidence="5 6">
    <name type="scientific">Bordetella genomosp. 7</name>
    <dbReference type="NCBI Taxonomy" id="1416805"/>
    <lineage>
        <taxon>Bacteria</taxon>
        <taxon>Pseudomonadati</taxon>
        <taxon>Pseudomonadota</taxon>
        <taxon>Betaproteobacteria</taxon>
        <taxon>Burkholderiales</taxon>
        <taxon>Alcaligenaceae</taxon>
        <taxon>Bordetella</taxon>
    </lineage>
</organism>
<evidence type="ECO:0000256" key="4">
    <source>
        <dbReference type="SAM" id="MobiDB-lite"/>
    </source>
</evidence>
<name>A0A261RDB1_9BORD</name>
<sequence>MRRPGVAWAGGILAAALSGCAVGPDFERPAPPDVQRYAAAPAAASTSGNESVPAQRLHAGTDIPAQWWTLFRSPALDQLVRQALEHSPTLQQARARLLQAQEELRAQAGARTLPSVDAEASGARQKVDPSAYGIPVTELPPPFTLYNASIEVSYTLDVFGAERSAIEGLQAQADHQQYELQAARMMLAGNVVTTAIRQAGLQECLDAHRELLAAQTRQLAILRQRHHAGGVSALDVRRQESLVAQARAELPPLEQELDRARHQLAVYLGRLPSQAALPALSLADLQLPLDVPLGVPSQLVRQRPDILAAESLWRRATADAGVAAANRYPRFTLTGSFGSQRTRAGDMADGVNVWNLALGLTQPLFRGGELLARQRAAEAALQGAAAAYRDTVLQGFQQVADALRAVHADAATLQAATEADQQAEQAYRITERLYQAGGVSQLALLDARREQWRTRAARVQAQADRYADTAALLQALGGGWWNEAESVSSPHPDASSSNCHECAPAYAGPAN</sequence>
<evidence type="ECO:0000313" key="6">
    <source>
        <dbReference type="Proteomes" id="UP000216947"/>
    </source>
</evidence>
<proteinExistence type="inferred from homology"/>
<keyword evidence="2" id="KW-1134">Transmembrane beta strand</keyword>
<comment type="similarity">
    <text evidence="1 2">Belongs to the outer membrane factor (OMF) (TC 1.B.17) family.</text>
</comment>
<keyword evidence="2" id="KW-0472">Membrane</keyword>
<evidence type="ECO:0000256" key="1">
    <source>
        <dbReference type="ARBA" id="ARBA00007613"/>
    </source>
</evidence>
<dbReference type="PANTHER" id="PTHR30203:SF33">
    <property type="entry name" value="BLR4455 PROTEIN"/>
    <property type="match status" value="1"/>
</dbReference>
<dbReference type="PANTHER" id="PTHR30203">
    <property type="entry name" value="OUTER MEMBRANE CATION EFFLUX PROTEIN"/>
    <property type="match status" value="1"/>
</dbReference>
<dbReference type="RefSeq" id="WP_094796615.1">
    <property type="nucleotide sequence ID" value="NZ_NEVK01000004.1"/>
</dbReference>
<keyword evidence="6" id="KW-1185">Reference proteome</keyword>
<feature type="region of interest" description="Disordered" evidence="4">
    <location>
        <begin position="484"/>
        <end position="511"/>
    </location>
</feature>
<feature type="compositionally biased region" description="Low complexity" evidence="4">
    <location>
        <begin position="486"/>
        <end position="497"/>
    </location>
</feature>
<dbReference type="GO" id="GO:0015562">
    <property type="term" value="F:efflux transmembrane transporter activity"/>
    <property type="evidence" value="ECO:0007669"/>
    <property type="project" value="InterPro"/>
</dbReference>
<dbReference type="PROSITE" id="PS51257">
    <property type="entry name" value="PROKAR_LIPOPROTEIN"/>
    <property type="match status" value="1"/>
</dbReference>
<accession>A0A261RDB1</accession>
<evidence type="ECO:0000256" key="3">
    <source>
        <dbReference type="SAM" id="Coils"/>
    </source>
</evidence>
<dbReference type="Gene3D" id="2.20.200.10">
    <property type="entry name" value="Outer membrane efflux proteins (OEP)"/>
    <property type="match status" value="1"/>
</dbReference>
<evidence type="ECO:0000313" key="5">
    <source>
        <dbReference type="EMBL" id="OZI22672.1"/>
    </source>
</evidence>
<comment type="subcellular location">
    <subcellularLocation>
        <location evidence="2">Cell membrane</location>
        <topology evidence="2">Lipid-anchor</topology>
    </subcellularLocation>
</comment>
<dbReference type="InterPro" id="IPR010131">
    <property type="entry name" value="MdtP/NodT-like"/>
</dbReference>
<comment type="caution">
    <text evidence="5">The sequence shown here is derived from an EMBL/GenBank/DDBJ whole genome shotgun (WGS) entry which is preliminary data.</text>
</comment>
<evidence type="ECO:0000256" key="2">
    <source>
        <dbReference type="RuleBase" id="RU362097"/>
    </source>
</evidence>
<keyword evidence="2" id="KW-0812">Transmembrane</keyword>
<dbReference type="GO" id="GO:0005886">
    <property type="term" value="C:plasma membrane"/>
    <property type="evidence" value="ECO:0007669"/>
    <property type="project" value="UniProtKB-SubCell"/>
</dbReference>